<name>A0A098GIB7_LEGMI</name>
<comment type="similarity">
    <text evidence="2 6">Belongs to the 4-toluene sulfonate uptake permease (TSUP) (TC 2.A.102) family.</text>
</comment>
<feature type="transmembrane region" description="Helical" evidence="6">
    <location>
        <begin position="150"/>
        <end position="169"/>
    </location>
</feature>
<keyword evidence="10" id="KW-1185">Reference proteome</keyword>
<feature type="transmembrane region" description="Helical" evidence="6">
    <location>
        <begin position="249"/>
        <end position="268"/>
    </location>
</feature>
<feature type="transmembrane region" description="Helical" evidence="6">
    <location>
        <begin position="50"/>
        <end position="69"/>
    </location>
</feature>
<dbReference type="Pfam" id="PF01925">
    <property type="entry name" value="TauE"/>
    <property type="match status" value="1"/>
</dbReference>
<protein>
    <recommendedName>
        <fullName evidence="6">Probable membrane transporter protein</fullName>
    </recommendedName>
</protein>
<evidence type="ECO:0000313" key="8">
    <source>
        <dbReference type="EMBL" id="SCY21770.1"/>
    </source>
</evidence>
<dbReference type="KEGG" id="tmc:LMI_2463"/>
<gene>
    <name evidence="7" type="ORF">LMI_2463</name>
    <name evidence="8" type="ORF">SAMN02982997_01104</name>
</gene>
<dbReference type="InterPro" id="IPR002781">
    <property type="entry name" value="TM_pro_TauE-like"/>
</dbReference>
<evidence type="ECO:0000256" key="3">
    <source>
        <dbReference type="ARBA" id="ARBA00022692"/>
    </source>
</evidence>
<dbReference type="OrthoDB" id="457670at2"/>
<evidence type="ECO:0000313" key="10">
    <source>
        <dbReference type="Proteomes" id="UP000182998"/>
    </source>
</evidence>
<keyword evidence="6" id="KW-1003">Cell membrane</keyword>
<feature type="transmembrane region" description="Helical" evidence="6">
    <location>
        <begin position="216"/>
        <end position="237"/>
    </location>
</feature>
<evidence type="ECO:0000256" key="2">
    <source>
        <dbReference type="ARBA" id="ARBA00009142"/>
    </source>
</evidence>
<dbReference type="PATRIC" id="fig|451.8.peg.2794"/>
<dbReference type="Proteomes" id="UP000182998">
    <property type="component" value="Unassembled WGS sequence"/>
</dbReference>
<reference evidence="7" key="1">
    <citation type="submission" date="2014-09" db="EMBL/GenBank/DDBJ databases">
        <authorList>
            <person name="GOMEZ-VALERO Laura"/>
        </authorList>
    </citation>
    <scope>NUCLEOTIDE SEQUENCE</scope>
    <source>
        <strain evidence="7">ATCC33218</strain>
    </source>
</reference>
<evidence type="ECO:0000256" key="4">
    <source>
        <dbReference type="ARBA" id="ARBA00022989"/>
    </source>
</evidence>
<proteinExistence type="inferred from homology"/>
<dbReference type="EMBL" id="FMVN01000005">
    <property type="protein sequence ID" value="SCY21770.1"/>
    <property type="molecule type" value="Genomic_DNA"/>
</dbReference>
<evidence type="ECO:0000256" key="1">
    <source>
        <dbReference type="ARBA" id="ARBA00004141"/>
    </source>
</evidence>
<dbReference type="PANTHER" id="PTHR43483">
    <property type="entry name" value="MEMBRANE TRANSPORTER PROTEIN HI_0806-RELATED"/>
    <property type="match status" value="1"/>
</dbReference>
<comment type="subcellular location">
    <subcellularLocation>
        <location evidence="6">Cell membrane</location>
        <topology evidence="6">Multi-pass membrane protein</topology>
    </subcellularLocation>
    <subcellularLocation>
        <location evidence="1">Membrane</location>
        <topology evidence="1">Multi-pass membrane protein</topology>
    </subcellularLocation>
</comment>
<dbReference type="GO" id="GO:0005886">
    <property type="term" value="C:plasma membrane"/>
    <property type="evidence" value="ECO:0007669"/>
    <property type="project" value="UniProtKB-SubCell"/>
</dbReference>
<keyword evidence="4 6" id="KW-1133">Transmembrane helix</keyword>
<feature type="transmembrane region" description="Helical" evidence="6">
    <location>
        <begin position="181"/>
        <end position="204"/>
    </location>
</feature>
<keyword evidence="3 6" id="KW-0812">Transmembrane</keyword>
<accession>A0A098GIB7</accession>
<evidence type="ECO:0000313" key="7">
    <source>
        <dbReference type="EMBL" id="CEG61727.1"/>
    </source>
</evidence>
<dbReference type="AlphaFoldDB" id="A0A098GIB7"/>
<feature type="transmembrane region" description="Helical" evidence="6">
    <location>
        <begin position="107"/>
        <end position="125"/>
    </location>
</feature>
<dbReference type="EMBL" id="LN614830">
    <property type="protein sequence ID" value="CEG61727.1"/>
    <property type="molecule type" value="Genomic_DNA"/>
</dbReference>
<organism evidence="7 9">
    <name type="scientific">Legionella micdadei</name>
    <name type="common">Tatlockia micdadei</name>
    <dbReference type="NCBI Taxonomy" id="451"/>
    <lineage>
        <taxon>Bacteria</taxon>
        <taxon>Pseudomonadati</taxon>
        <taxon>Pseudomonadota</taxon>
        <taxon>Gammaproteobacteria</taxon>
        <taxon>Legionellales</taxon>
        <taxon>Legionellaceae</taxon>
        <taxon>Legionella</taxon>
    </lineage>
</organism>
<evidence type="ECO:0000313" key="9">
    <source>
        <dbReference type="Proteomes" id="UP000032414"/>
    </source>
</evidence>
<dbReference type="RefSeq" id="WP_045099919.1">
    <property type="nucleotide sequence ID" value="NZ_CP020614.1"/>
</dbReference>
<dbReference type="PANTHER" id="PTHR43483:SF3">
    <property type="entry name" value="MEMBRANE TRANSPORTER PROTEIN HI_0806-RELATED"/>
    <property type="match status" value="1"/>
</dbReference>
<dbReference type="STRING" id="451.B6N58_03875"/>
<keyword evidence="5 6" id="KW-0472">Membrane</keyword>
<sequence length="269" mass="29312">MLSLLIICFLAGSLGAILQGMLGIGTGIIIVPVLTFILPYYHFHPEQTIHIAIATSMAAITINSVTALMNHYRYQTIDWKMFRHLVVFCTTGSGIGALLATFLNGHFLKIIFSIFLISLASWLLFKKNAHETSESMPSIEELTINIKWNGLRIGCLASLVGSAGGILMVPFLRKLQYPMRYAVGTSTLIGLPIALTGSLIYIVLGMVKIPVSPFTIGYIHWPALLAITTAGLFGAPLGVKLSTRVPAVVLQRLFALIMLAISLNMLRIK</sequence>
<evidence type="ECO:0000256" key="6">
    <source>
        <dbReference type="RuleBase" id="RU363041"/>
    </source>
</evidence>
<dbReference type="HOGENOM" id="CLU_045498_6_0_6"/>
<reference evidence="8 10" key="3">
    <citation type="submission" date="2016-10" db="EMBL/GenBank/DDBJ databases">
        <authorList>
            <person name="Varghese N."/>
            <person name="Submissions S."/>
        </authorList>
    </citation>
    <scope>NUCLEOTIDE SEQUENCE [LARGE SCALE GENOMIC DNA]</scope>
    <source>
        <strain evidence="8 10">ATCC 33218</strain>
    </source>
</reference>
<reference evidence="9" key="2">
    <citation type="submission" date="2014-09" db="EMBL/GenBank/DDBJ databases">
        <authorList>
            <person name="Gomez-Valero L."/>
        </authorList>
    </citation>
    <scope>NUCLEOTIDE SEQUENCE [LARGE SCALE GENOMIC DNA]</scope>
    <source>
        <strain evidence="9">ATCC33218</strain>
    </source>
</reference>
<dbReference type="Proteomes" id="UP000032414">
    <property type="component" value="Chromosome I"/>
</dbReference>
<evidence type="ECO:0000256" key="5">
    <source>
        <dbReference type="ARBA" id="ARBA00023136"/>
    </source>
</evidence>
<feature type="transmembrane region" description="Helical" evidence="6">
    <location>
        <begin position="81"/>
        <end position="100"/>
    </location>
</feature>